<evidence type="ECO:0000256" key="10">
    <source>
        <dbReference type="ARBA" id="ARBA00023136"/>
    </source>
</evidence>
<dbReference type="GO" id="GO:0016020">
    <property type="term" value="C:membrane"/>
    <property type="evidence" value="ECO:0007669"/>
    <property type="project" value="UniProtKB-SubCell"/>
</dbReference>
<evidence type="ECO:0000313" key="14">
    <source>
        <dbReference type="Proteomes" id="UP000230729"/>
    </source>
</evidence>
<feature type="non-terminal residue" evidence="13">
    <location>
        <position position="1"/>
    </location>
</feature>
<dbReference type="InterPro" id="IPR036034">
    <property type="entry name" value="PDZ_sf"/>
</dbReference>
<comment type="subcellular location">
    <subcellularLocation>
        <location evidence="2">Membrane</location>
        <topology evidence="2">Multi-pass membrane protein</topology>
    </subcellularLocation>
</comment>
<feature type="domain" description="PDZ" evidence="12">
    <location>
        <begin position="103"/>
        <end position="173"/>
    </location>
</feature>
<dbReference type="InterPro" id="IPR001478">
    <property type="entry name" value="PDZ"/>
</dbReference>
<feature type="transmembrane region" description="Helical" evidence="11">
    <location>
        <begin position="272"/>
        <end position="292"/>
    </location>
</feature>
<evidence type="ECO:0000256" key="6">
    <source>
        <dbReference type="ARBA" id="ARBA00022801"/>
    </source>
</evidence>
<evidence type="ECO:0000256" key="9">
    <source>
        <dbReference type="ARBA" id="ARBA00023049"/>
    </source>
</evidence>
<feature type="transmembrane region" description="Helical" evidence="11">
    <location>
        <begin position="81"/>
        <end position="104"/>
    </location>
</feature>
<name>A0A2G9ZKW6_9BACT</name>
<evidence type="ECO:0000256" key="11">
    <source>
        <dbReference type="RuleBase" id="RU362031"/>
    </source>
</evidence>
<comment type="similarity">
    <text evidence="3 11">Belongs to the peptidase M50B family.</text>
</comment>
<proteinExistence type="inferred from homology"/>
<gene>
    <name evidence="13" type="primary">rseP</name>
    <name evidence="13" type="ORF">COX22_02470</name>
</gene>
<dbReference type="InterPro" id="IPR041489">
    <property type="entry name" value="PDZ_6"/>
</dbReference>
<dbReference type="AlphaFoldDB" id="A0A2G9ZKW6"/>
<keyword evidence="11" id="KW-0479">Metal-binding</keyword>
<feature type="transmembrane region" description="Helical" evidence="11">
    <location>
        <begin position="321"/>
        <end position="340"/>
    </location>
</feature>
<evidence type="ECO:0000256" key="7">
    <source>
        <dbReference type="ARBA" id="ARBA00022833"/>
    </source>
</evidence>
<evidence type="ECO:0000313" key="13">
    <source>
        <dbReference type="EMBL" id="PIP33792.1"/>
    </source>
</evidence>
<dbReference type="PANTHER" id="PTHR42837:SF2">
    <property type="entry name" value="MEMBRANE METALLOPROTEASE ARASP2, CHLOROPLASTIC-RELATED"/>
    <property type="match status" value="1"/>
</dbReference>
<dbReference type="PROSITE" id="PS50106">
    <property type="entry name" value="PDZ"/>
    <property type="match status" value="1"/>
</dbReference>
<evidence type="ECO:0000256" key="2">
    <source>
        <dbReference type="ARBA" id="ARBA00004141"/>
    </source>
</evidence>
<comment type="cofactor">
    <cofactor evidence="1 11">
        <name>Zn(2+)</name>
        <dbReference type="ChEBI" id="CHEBI:29105"/>
    </cofactor>
</comment>
<dbReference type="SUPFAM" id="SSF50156">
    <property type="entry name" value="PDZ domain-like"/>
    <property type="match status" value="1"/>
</dbReference>
<dbReference type="GO" id="GO:0006508">
    <property type="term" value="P:proteolysis"/>
    <property type="evidence" value="ECO:0007669"/>
    <property type="project" value="UniProtKB-KW"/>
</dbReference>
<dbReference type="EC" id="3.4.24.-" evidence="11"/>
<dbReference type="Pfam" id="PF17820">
    <property type="entry name" value="PDZ_6"/>
    <property type="match status" value="1"/>
</dbReference>
<dbReference type="CDD" id="cd23081">
    <property type="entry name" value="cpPDZ_EcRseP-like"/>
    <property type="match status" value="1"/>
</dbReference>
<keyword evidence="5 11" id="KW-0812">Transmembrane</keyword>
<keyword evidence="10 11" id="KW-0472">Membrane</keyword>
<reference evidence="13 14" key="1">
    <citation type="submission" date="2017-09" db="EMBL/GenBank/DDBJ databases">
        <title>Depth-based differentiation of microbial function through sediment-hosted aquifers and enrichment of novel symbionts in the deep terrestrial subsurface.</title>
        <authorList>
            <person name="Probst A.J."/>
            <person name="Ladd B."/>
            <person name="Jarett J.K."/>
            <person name="Geller-Mcgrath D.E."/>
            <person name="Sieber C.M."/>
            <person name="Emerson J.B."/>
            <person name="Anantharaman K."/>
            <person name="Thomas B.C."/>
            <person name="Malmstrom R."/>
            <person name="Stieglmeier M."/>
            <person name="Klingl A."/>
            <person name="Woyke T."/>
            <person name="Ryan C.M."/>
            <person name="Banfield J.F."/>
        </authorList>
    </citation>
    <scope>NUCLEOTIDE SEQUENCE [LARGE SCALE GENOMIC DNA]</scope>
    <source>
        <strain evidence="13">CG23_combo_of_CG06-09_8_20_14_all_49_15</strain>
    </source>
</reference>
<accession>A0A2G9ZKW6</accession>
<comment type="caution">
    <text evidence="13">The sequence shown here is derived from an EMBL/GenBank/DDBJ whole genome shotgun (WGS) entry which is preliminary data.</text>
</comment>
<dbReference type="GO" id="GO:0004222">
    <property type="term" value="F:metalloendopeptidase activity"/>
    <property type="evidence" value="ECO:0007669"/>
    <property type="project" value="InterPro"/>
</dbReference>
<dbReference type="EMBL" id="PCSD01000052">
    <property type="protein sequence ID" value="PIP33792.1"/>
    <property type="molecule type" value="Genomic_DNA"/>
</dbReference>
<keyword evidence="8 11" id="KW-1133">Transmembrane helix</keyword>
<sequence>PPRLIGAQKLSAGQPPAASHWKIIRGRGEPVYTPAEAAMAKDTIYSLNWVPLGGFVKIKGENGDSQDQDSFTAKSAWRRGAILAAGVSMNLALAAVLFVIGYSIGMPQNLDNIGPGAKIADARIHVAGVWPDSPAAAAGVKPNDIIVAVNGQSMLKSEVLQALTADHLGQALEYEFKRGEKTFKKTIVPEKSEKTKDTPGIGIAIAEIGTVSYPIYLALGEGLRQTVLLLGAIISAFYDLLKNIFLGHGVTAEVAGPIGIAVLTGQVAKLGWIYILQFTALLSINLAIINILPFPALDGGRLLFLGIEKIKGRPVRRELEALIHNIGFILLMVLILFVTFKDVARYGQAFRAVWDRIAS</sequence>
<evidence type="ECO:0000256" key="1">
    <source>
        <dbReference type="ARBA" id="ARBA00001947"/>
    </source>
</evidence>
<keyword evidence="9 11" id="KW-0482">Metalloprotease</keyword>
<keyword evidence="6 11" id="KW-0378">Hydrolase</keyword>
<keyword evidence="4 13" id="KW-0645">Protease</keyword>
<dbReference type="GO" id="GO:0046872">
    <property type="term" value="F:metal ion binding"/>
    <property type="evidence" value="ECO:0007669"/>
    <property type="project" value="UniProtKB-KW"/>
</dbReference>
<evidence type="ECO:0000256" key="8">
    <source>
        <dbReference type="ARBA" id="ARBA00022989"/>
    </source>
</evidence>
<dbReference type="SMART" id="SM00228">
    <property type="entry name" value="PDZ"/>
    <property type="match status" value="1"/>
</dbReference>
<dbReference type="Pfam" id="PF02163">
    <property type="entry name" value="Peptidase_M50"/>
    <property type="match status" value="1"/>
</dbReference>
<dbReference type="CDD" id="cd06163">
    <property type="entry name" value="S2P-M50_PDZ_RseP-like"/>
    <property type="match status" value="1"/>
</dbReference>
<protein>
    <recommendedName>
        <fullName evidence="11">Zinc metalloprotease</fullName>
        <ecNumber evidence="11">3.4.24.-</ecNumber>
    </recommendedName>
</protein>
<dbReference type="NCBIfam" id="TIGR00054">
    <property type="entry name" value="RIP metalloprotease RseP"/>
    <property type="match status" value="1"/>
</dbReference>
<keyword evidence="7 11" id="KW-0862">Zinc</keyword>
<evidence type="ECO:0000256" key="4">
    <source>
        <dbReference type="ARBA" id="ARBA00022670"/>
    </source>
</evidence>
<evidence type="ECO:0000259" key="12">
    <source>
        <dbReference type="PROSITE" id="PS50106"/>
    </source>
</evidence>
<evidence type="ECO:0000256" key="5">
    <source>
        <dbReference type="ARBA" id="ARBA00022692"/>
    </source>
</evidence>
<dbReference type="PANTHER" id="PTHR42837">
    <property type="entry name" value="REGULATOR OF SIGMA-E PROTEASE RSEP"/>
    <property type="match status" value="1"/>
</dbReference>
<dbReference type="Gene3D" id="2.30.42.10">
    <property type="match status" value="1"/>
</dbReference>
<organism evidence="13 14">
    <name type="scientific">Candidatus Falkowbacteria bacterium CG23_combo_of_CG06-09_8_20_14_all_49_15</name>
    <dbReference type="NCBI Taxonomy" id="1974572"/>
    <lineage>
        <taxon>Bacteria</taxon>
        <taxon>Candidatus Falkowiibacteriota</taxon>
    </lineage>
</organism>
<dbReference type="InterPro" id="IPR008915">
    <property type="entry name" value="Peptidase_M50"/>
</dbReference>
<evidence type="ECO:0000256" key="3">
    <source>
        <dbReference type="ARBA" id="ARBA00007931"/>
    </source>
</evidence>
<dbReference type="Proteomes" id="UP000230729">
    <property type="component" value="Unassembled WGS sequence"/>
</dbReference>
<dbReference type="InterPro" id="IPR004387">
    <property type="entry name" value="Pept_M50_Zn"/>
</dbReference>